<sequence length="245" mass="27017">MPKFGLSLKLQVPPLQLNQPQQQAATNHQANKPGGLAGKQDAIAQQVKDLPAPVFRPAANPPNFEAAKNSGWGSENSGWRTLNIESQDSFIHTKRIDASAKGEFAGDKIHLSIEPSQVPQAFDAINTLLFSEDSPVDKWKVTDMSRVTEGSRVQVGAQFTLYLRPTAEDSQYTAQDLKNDKSFVETIEQKLSQAGIQPGERPASDVAPHHWDFASYRNEIRSDREGGAAQTEALRREPVFELLTI</sequence>
<dbReference type="EMBL" id="FOSK01000003">
    <property type="protein sequence ID" value="SFK22533.1"/>
    <property type="molecule type" value="Genomic_DNA"/>
</dbReference>
<dbReference type="RefSeq" id="WP_093518105.1">
    <property type="nucleotide sequence ID" value="NZ_FOSK01000003.1"/>
</dbReference>
<dbReference type="InterPro" id="IPR038498">
    <property type="entry name" value="OspF/SpvC_sf"/>
</dbReference>
<protein>
    <submittedName>
        <fullName evidence="7">Phosphothreonine lyase</fullName>
    </submittedName>
</protein>
<comment type="subcellular location">
    <subcellularLocation>
        <location evidence="1">Secreted</location>
    </subcellularLocation>
</comment>
<keyword evidence="3" id="KW-0964">Secreted</keyword>
<organism evidence="7 8">
    <name type="scientific">Pseudovibrio ascidiaceicola</name>
    <dbReference type="NCBI Taxonomy" id="285279"/>
    <lineage>
        <taxon>Bacteria</taxon>
        <taxon>Pseudomonadati</taxon>
        <taxon>Pseudomonadota</taxon>
        <taxon>Alphaproteobacteria</taxon>
        <taxon>Hyphomicrobiales</taxon>
        <taxon>Stappiaceae</taxon>
        <taxon>Pseudovibrio</taxon>
    </lineage>
</organism>
<keyword evidence="8" id="KW-1185">Reference proteome</keyword>
<comment type="caution">
    <text evidence="7">The sequence shown here is derived from an EMBL/GenBank/DDBJ whole genome shotgun (WGS) entry which is preliminary data.</text>
</comment>
<evidence type="ECO:0000313" key="7">
    <source>
        <dbReference type="EMBL" id="SFK22533.1"/>
    </source>
</evidence>
<evidence type="ECO:0000256" key="1">
    <source>
        <dbReference type="ARBA" id="ARBA00004613"/>
    </source>
</evidence>
<gene>
    <name evidence="7" type="ORF">SAMN04488518_103127</name>
</gene>
<dbReference type="PRINTS" id="PR01342">
    <property type="entry name" value="SALVRPPROT"/>
</dbReference>
<evidence type="ECO:0000256" key="5">
    <source>
        <dbReference type="ARBA" id="ARBA00023239"/>
    </source>
</evidence>
<feature type="region of interest" description="Disordered" evidence="6">
    <location>
        <begin position="12"/>
        <end position="39"/>
    </location>
</feature>
<comment type="similarity">
    <text evidence="2">Belongs to the phosphothreonine lyase family.</text>
</comment>
<dbReference type="Proteomes" id="UP000199598">
    <property type="component" value="Unassembled WGS sequence"/>
</dbReference>
<accession>A0A1I3XSS2</accession>
<dbReference type="GO" id="GO:0016829">
    <property type="term" value="F:lyase activity"/>
    <property type="evidence" value="ECO:0007669"/>
    <property type="project" value="UniProtKB-KW"/>
</dbReference>
<keyword evidence="5 7" id="KW-0456">Lyase</keyword>
<evidence type="ECO:0000256" key="4">
    <source>
        <dbReference type="ARBA" id="ARBA00023026"/>
    </source>
</evidence>
<reference evidence="7 8" key="1">
    <citation type="submission" date="2016-10" db="EMBL/GenBank/DDBJ databases">
        <authorList>
            <person name="Varghese N."/>
            <person name="Submissions S."/>
        </authorList>
    </citation>
    <scope>NUCLEOTIDE SEQUENCE [LARGE SCALE GENOMIC DNA]</scope>
    <source>
        <strain evidence="7 8">DSM 16392</strain>
    </source>
</reference>
<evidence type="ECO:0000313" key="8">
    <source>
        <dbReference type="Proteomes" id="UP000199598"/>
    </source>
</evidence>
<dbReference type="InterPro" id="IPR003519">
    <property type="entry name" value="OspF/SpvC"/>
</dbReference>
<evidence type="ECO:0000256" key="2">
    <source>
        <dbReference type="ARBA" id="ARBA00009168"/>
    </source>
</evidence>
<proteinExistence type="inferred from homology"/>
<dbReference type="Gene3D" id="3.30.2430.10">
    <property type="entry name" value="phosphothreonine lyase"/>
    <property type="match status" value="1"/>
</dbReference>
<evidence type="ECO:0000256" key="6">
    <source>
        <dbReference type="SAM" id="MobiDB-lite"/>
    </source>
</evidence>
<dbReference type="Pfam" id="PF03536">
    <property type="entry name" value="VRP3"/>
    <property type="match status" value="1"/>
</dbReference>
<evidence type="ECO:0000256" key="3">
    <source>
        <dbReference type="ARBA" id="ARBA00022525"/>
    </source>
</evidence>
<name>A0A1I3XSS2_9HYPH</name>
<keyword evidence="4" id="KW-0843">Virulence</keyword>
<feature type="compositionally biased region" description="Low complexity" evidence="6">
    <location>
        <begin position="12"/>
        <end position="23"/>
    </location>
</feature>